<organism evidence="2 3">
    <name type="scientific">Penstemon smallii</name>
    <dbReference type="NCBI Taxonomy" id="265156"/>
    <lineage>
        <taxon>Eukaryota</taxon>
        <taxon>Viridiplantae</taxon>
        <taxon>Streptophyta</taxon>
        <taxon>Embryophyta</taxon>
        <taxon>Tracheophyta</taxon>
        <taxon>Spermatophyta</taxon>
        <taxon>Magnoliopsida</taxon>
        <taxon>eudicotyledons</taxon>
        <taxon>Gunneridae</taxon>
        <taxon>Pentapetalae</taxon>
        <taxon>asterids</taxon>
        <taxon>lamiids</taxon>
        <taxon>Lamiales</taxon>
        <taxon>Plantaginaceae</taxon>
        <taxon>Cheloneae</taxon>
        <taxon>Penstemon</taxon>
    </lineage>
</organism>
<evidence type="ECO:0000313" key="3">
    <source>
        <dbReference type="Proteomes" id="UP001634393"/>
    </source>
</evidence>
<gene>
    <name evidence="2" type="ORF">ACJIZ3_001686</name>
</gene>
<proteinExistence type="predicted"/>
<protein>
    <submittedName>
        <fullName evidence="2">Uncharacterized protein</fullName>
    </submittedName>
</protein>
<dbReference type="PANTHER" id="PTHR21654">
    <property type="entry name" value="FI21293P1"/>
    <property type="match status" value="1"/>
</dbReference>
<reference evidence="2 3" key="1">
    <citation type="submission" date="2024-12" db="EMBL/GenBank/DDBJ databases">
        <title>The unique morphological basis and parallel evolutionary history of personate flowers in Penstemon.</title>
        <authorList>
            <person name="Depatie T.H."/>
            <person name="Wessinger C.A."/>
        </authorList>
    </citation>
    <scope>NUCLEOTIDE SEQUENCE [LARGE SCALE GENOMIC DNA]</scope>
    <source>
        <strain evidence="2">WTNN_2</strain>
        <tissue evidence="2">Leaf</tissue>
    </source>
</reference>
<name>A0ABD3U6T2_9LAMI</name>
<feature type="compositionally biased region" description="Low complexity" evidence="1">
    <location>
        <begin position="80"/>
        <end position="91"/>
    </location>
</feature>
<sequence length="331" mass="37504">MHSGFEIPYHQQEDNMMAVGDNSSGPPVLLSAAMNQTHILEQIHTTTSTQQLFFDQQQFLPPNHHHHHYYPPVNFKLGLNSSTSSTSNKLGESGINEPGPGPGPGQGAFLHGSEQYDVPEEPILPHCSWQNQQDSSIKQPFWEPLPAQVSNENSEEIVNTLENKDQSLRNSCFNRTKSRILFGELEAIYKRFGTIETTNQTAGTNDILPEASIGEASASLKKRKGKTQKSDCDDEVMINSTARFFERLVKQVMEHQDSLHRKFAQVVERLDLERREREEAWRNQELAYFEQEAADRVREKALATTREATIVEYLEKITGEKINLPPFDPSA</sequence>
<dbReference type="EMBL" id="JBJXBP010000002">
    <property type="protein sequence ID" value="KAL3844283.1"/>
    <property type="molecule type" value="Genomic_DNA"/>
</dbReference>
<keyword evidence="3" id="KW-1185">Reference proteome</keyword>
<dbReference type="AlphaFoldDB" id="A0ABD3U6T2"/>
<evidence type="ECO:0000256" key="1">
    <source>
        <dbReference type="SAM" id="MobiDB-lite"/>
    </source>
</evidence>
<comment type="caution">
    <text evidence="2">The sequence shown here is derived from an EMBL/GenBank/DDBJ whole genome shotgun (WGS) entry which is preliminary data.</text>
</comment>
<dbReference type="PANTHER" id="PTHR21654:SF31">
    <property type="entry name" value="OS02G0104500 PROTEIN"/>
    <property type="match status" value="1"/>
</dbReference>
<feature type="region of interest" description="Disordered" evidence="1">
    <location>
        <begin position="80"/>
        <end position="112"/>
    </location>
</feature>
<accession>A0ABD3U6T2</accession>
<dbReference type="Proteomes" id="UP001634393">
    <property type="component" value="Unassembled WGS sequence"/>
</dbReference>
<evidence type="ECO:0000313" key="2">
    <source>
        <dbReference type="EMBL" id="KAL3844283.1"/>
    </source>
</evidence>